<comment type="caution">
    <text evidence="2">The sequence shown here is derived from an EMBL/GenBank/DDBJ whole genome shotgun (WGS) entry which is preliminary data.</text>
</comment>
<evidence type="ECO:0000256" key="1">
    <source>
        <dbReference type="SAM" id="SignalP"/>
    </source>
</evidence>
<gene>
    <name evidence="2" type="ORF">PLEPLA_LOCUS11673</name>
</gene>
<accession>A0A9N7YER2</accession>
<dbReference type="Proteomes" id="UP001153269">
    <property type="component" value="Unassembled WGS sequence"/>
</dbReference>
<feature type="chain" id="PRO_5040334500" description="Secreted protein" evidence="1">
    <location>
        <begin position="21"/>
        <end position="202"/>
    </location>
</feature>
<evidence type="ECO:0000313" key="3">
    <source>
        <dbReference type="Proteomes" id="UP001153269"/>
    </source>
</evidence>
<evidence type="ECO:0008006" key="4">
    <source>
        <dbReference type="Google" id="ProtNLM"/>
    </source>
</evidence>
<dbReference type="EMBL" id="CADEAL010000677">
    <property type="protein sequence ID" value="CAB1423752.1"/>
    <property type="molecule type" value="Genomic_DNA"/>
</dbReference>
<protein>
    <recommendedName>
        <fullName evidence="4">Secreted protein</fullName>
    </recommendedName>
</protein>
<evidence type="ECO:0000313" key="2">
    <source>
        <dbReference type="EMBL" id="CAB1423752.1"/>
    </source>
</evidence>
<organism evidence="2 3">
    <name type="scientific">Pleuronectes platessa</name>
    <name type="common">European plaice</name>
    <dbReference type="NCBI Taxonomy" id="8262"/>
    <lineage>
        <taxon>Eukaryota</taxon>
        <taxon>Metazoa</taxon>
        <taxon>Chordata</taxon>
        <taxon>Craniata</taxon>
        <taxon>Vertebrata</taxon>
        <taxon>Euteleostomi</taxon>
        <taxon>Actinopterygii</taxon>
        <taxon>Neopterygii</taxon>
        <taxon>Teleostei</taxon>
        <taxon>Neoteleostei</taxon>
        <taxon>Acanthomorphata</taxon>
        <taxon>Carangaria</taxon>
        <taxon>Pleuronectiformes</taxon>
        <taxon>Pleuronectoidei</taxon>
        <taxon>Pleuronectidae</taxon>
        <taxon>Pleuronectes</taxon>
    </lineage>
</organism>
<dbReference type="AlphaFoldDB" id="A0A9N7YER2"/>
<keyword evidence="1" id="KW-0732">Signal</keyword>
<reference evidence="2" key="1">
    <citation type="submission" date="2020-03" db="EMBL/GenBank/DDBJ databases">
        <authorList>
            <person name="Weist P."/>
        </authorList>
    </citation>
    <scope>NUCLEOTIDE SEQUENCE</scope>
</reference>
<sequence length="202" mass="21640">MFAELLCGTVALVLYVNTLGADFCYDDRERQGCGESQLLLHNHAPSNFSKVDAGLRWPTCTDEDSASLSVPVTASSLAPCVSVLIWNPTLVASIRVSPSAPCNYRPARREDSRHGLVDATAPLSLHLALSLVFGCLLFLSTTPQSLSGRHLPAANDCLQMVPFPVRRCSYCGIGSRSPAVAVSSLCSSQATASRFKAELIRL</sequence>
<name>A0A9N7YER2_PLEPL</name>
<feature type="signal peptide" evidence="1">
    <location>
        <begin position="1"/>
        <end position="20"/>
    </location>
</feature>
<proteinExistence type="predicted"/>
<keyword evidence="3" id="KW-1185">Reference proteome</keyword>